<reference evidence="1" key="1">
    <citation type="submission" date="2020-08" db="EMBL/GenBank/DDBJ databases">
        <title>Plant Genome Project.</title>
        <authorList>
            <person name="Zhang R.-G."/>
        </authorList>
    </citation>
    <scope>NUCLEOTIDE SEQUENCE</scope>
    <source>
        <strain evidence="1">WSP0</strain>
        <tissue evidence="1">Leaf</tissue>
    </source>
</reference>
<keyword evidence="2" id="KW-1185">Reference proteome</keyword>
<dbReference type="EMBL" id="JACTNZ010000011">
    <property type="protein sequence ID" value="KAG5524197.1"/>
    <property type="molecule type" value="Genomic_DNA"/>
</dbReference>
<evidence type="ECO:0000313" key="2">
    <source>
        <dbReference type="Proteomes" id="UP000823749"/>
    </source>
</evidence>
<accession>A0AAV6I6Y1</accession>
<comment type="caution">
    <text evidence="1">The sequence shown here is derived from an EMBL/GenBank/DDBJ whole genome shotgun (WGS) entry which is preliminary data.</text>
</comment>
<sequence length="217" mass="25140">MAFQDMLAVSCPKFIGVEIVLLKNLSQQRGSNNYFLQADGNRVLAATSRPHNEFFRPYLFAPPHGIALVYNGYHVYYVKIENHELAFGWNDVIAEHNFSSKYTLLLGSMGHLMFDLFIFDEKATFFTSCLVTTFRQFGDEFRFMKKLSHGDLLALELHTSIKDFVNEIGLHRLWLTIGHSALEVEYVDGFLISVDWELKMHAMVFNELGSEKTYNWY</sequence>
<dbReference type="Proteomes" id="UP000823749">
    <property type="component" value="Chromosome 11"/>
</dbReference>
<dbReference type="AlphaFoldDB" id="A0AAV6I6Y1"/>
<proteinExistence type="predicted"/>
<evidence type="ECO:0000313" key="1">
    <source>
        <dbReference type="EMBL" id="KAG5524197.1"/>
    </source>
</evidence>
<gene>
    <name evidence="1" type="ORF">RHGRI_031007</name>
</gene>
<name>A0AAV6I6Y1_9ERIC</name>
<organism evidence="1 2">
    <name type="scientific">Rhododendron griersonianum</name>
    <dbReference type="NCBI Taxonomy" id="479676"/>
    <lineage>
        <taxon>Eukaryota</taxon>
        <taxon>Viridiplantae</taxon>
        <taxon>Streptophyta</taxon>
        <taxon>Embryophyta</taxon>
        <taxon>Tracheophyta</taxon>
        <taxon>Spermatophyta</taxon>
        <taxon>Magnoliopsida</taxon>
        <taxon>eudicotyledons</taxon>
        <taxon>Gunneridae</taxon>
        <taxon>Pentapetalae</taxon>
        <taxon>asterids</taxon>
        <taxon>Ericales</taxon>
        <taxon>Ericaceae</taxon>
        <taxon>Ericoideae</taxon>
        <taxon>Rhodoreae</taxon>
        <taxon>Rhododendron</taxon>
    </lineage>
</organism>
<protein>
    <submittedName>
        <fullName evidence="1">Uncharacterized protein</fullName>
    </submittedName>
</protein>